<reference evidence="7" key="2">
    <citation type="submission" date="2020-05" db="EMBL/GenBank/DDBJ databases">
        <authorList>
            <person name="Kim H.-S."/>
            <person name="Proctor R.H."/>
            <person name="Brown D.W."/>
        </authorList>
    </citation>
    <scope>NUCLEOTIDE SEQUENCE</scope>
    <source>
        <strain evidence="7">NRRL 45417</strain>
    </source>
</reference>
<keyword evidence="2" id="KW-0479">Metal-binding</keyword>
<sequence length="873" mass="97994">MKYWGMFYWMVEDVRNQYRNVLDTMRAVVNLQERATQSSFLQYGDWFNRYPHGLSDAKFMNPATHQRKDLGADGILEAKPELQSVEEYFSTLPTPQSAEHKDTIRAIHRRPSAPQLPSKTGVQFLKPSVAIGISQLELDKPLDGFWLMVTMFKPKLPAPNGAHPVGFAANVPNTKSTNQKPMSRRIPGTLKLTSAKHTVKRKRDDLHDELVTRFNKATSQSLLVQWITDANLSFRLSEHVRLHGLFDYLNPLVLVTEVLEEFELVQHNGYLVLDNASNNDNAVEELGRRFEWQEPAARRIRCFRHVLHLVATAMLFVHDAQALEDLDPDGFDEWTKRGPVGELHNLVVWINRSNKATVILRRLQGDDPDKNYPGTLDVVLDNCIRWLSQYYMIERAIKLRRYLEELVDITIQSNRNSLPSCLEEDNILTDADLEALNWFSNILAMFNSCLLRLEGDCQVRLRKGGAEAQYGMVWQVAIAYEFLLSTLERAKTESADRPESSYLSACINSAAYSGREGWIDKARYLIQTLWEEEYRDLPAQWEIADSNLPVAVSAREYTPFLIARRAYVISNSEEESVADEFERWQSTKQDTFSKHDNPLEYWSAKRFEYPRVAKMAIDVLSVPAMAAECERAFPSAGSMVSPQRTRLDASTIAVTQTVRSWLKAGLLGGYDGLLEETSGEMAGIDVDRFPTPPSNNAAGFNPLAVSNLQNPDFSTAMSPMSPANMTAFSHHAYTPTLFLPELLAMNFGPGANGNIDPLDRRLVFGGYSLDATTGLSGGQGIMSGLDWDAVASGAQDGSLQGRRTIAKASMNGEAASMVDGAGLSGPKASSAWFMPSNIEPPEMGQDPVSTWVELTLSQECLEEEAVVWQRQMH</sequence>
<evidence type="ECO:0000313" key="8">
    <source>
        <dbReference type="Proteomes" id="UP000604273"/>
    </source>
</evidence>
<dbReference type="GO" id="GO:0005634">
    <property type="term" value="C:nucleus"/>
    <property type="evidence" value="ECO:0007669"/>
    <property type="project" value="UniProtKB-SubCell"/>
</dbReference>
<comment type="caution">
    <text evidence="7">The sequence shown here is derived from an EMBL/GenBank/DDBJ whole genome shotgun (WGS) entry which is preliminary data.</text>
</comment>
<dbReference type="InterPro" id="IPR008906">
    <property type="entry name" value="HATC_C_dom"/>
</dbReference>
<evidence type="ECO:0000256" key="3">
    <source>
        <dbReference type="ARBA" id="ARBA00022771"/>
    </source>
</evidence>
<comment type="subcellular location">
    <subcellularLocation>
        <location evidence="1">Nucleus</location>
    </subcellularLocation>
</comment>
<dbReference type="PANTHER" id="PTHR46481:SF10">
    <property type="entry name" value="ZINC FINGER BED DOMAIN-CONTAINING PROTEIN 39"/>
    <property type="match status" value="1"/>
</dbReference>
<dbReference type="AlphaFoldDB" id="A0A8H4WNX4"/>
<dbReference type="Pfam" id="PF05699">
    <property type="entry name" value="Dimer_Tnp_hAT"/>
    <property type="match status" value="1"/>
</dbReference>
<evidence type="ECO:0000256" key="5">
    <source>
        <dbReference type="ARBA" id="ARBA00023242"/>
    </source>
</evidence>
<dbReference type="GO" id="GO:0008270">
    <property type="term" value="F:zinc ion binding"/>
    <property type="evidence" value="ECO:0007669"/>
    <property type="project" value="UniProtKB-KW"/>
</dbReference>
<evidence type="ECO:0000256" key="1">
    <source>
        <dbReference type="ARBA" id="ARBA00004123"/>
    </source>
</evidence>
<dbReference type="GO" id="GO:0046983">
    <property type="term" value="F:protein dimerization activity"/>
    <property type="evidence" value="ECO:0007669"/>
    <property type="project" value="InterPro"/>
</dbReference>
<feature type="domain" description="HAT C-terminal dimerisation" evidence="6">
    <location>
        <begin position="588"/>
        <end position="662"/>
    </location>
</feature>
<evidence type="ECO:0000313" key="7">
    <source>
        <dbReference type="EMBL" id="KAF4944942.1"/>
    </source>
</evidence>
<evidence type="ECO:0000256" key="2">
    <source>
        <dbReference type="ARBA" id="ARBA00022723"/>
    </source>
</evidence>
<reference evidence="7" key="1">
    <citation type="journal article" date="2020" name="BMC Genomics">
        <title>Correction to: Identification and distribution of gene clusters required for synthesis of sphingolipid metabolism inhibitors in diverse species of the filamentous fungus Fusarium.</title>
        <authorList>
            <person name="Kim H.S."/>
            <person name="Lohmar J.M."/>
            <person name="Busman M."/>
            <person name="Brown D.W."/>
            <person name="Naumann T.A."/>
            <person name="Divon H.H."/>
            <person name="Lysoe E."/>
            <person name="Uhlig S."/>
            <person name="Proctor R.H."/>
        </authorList>
    </citation>
    <scope>NUCLEOTIDE SEQUENCE</scope>
    <source>
        <strain evidence="7">NRRL 45417</strain>
    </source>
</reference>
<evidence type="ECO:0000256" key="4">
    <source>
        <dbReference type="ARBA" id="ARBA00022833"/>
    </source>
</evidence>
<dbReference type="EMBL" id="JABFAI010000390">
    <property type="protein sequence ID" value="KAF4944942.1"/>
    <property type="molecule type" value="Genomic_DNA"/>
</dbReference>
<dbReference type="InterPro" id="IPR052035">
    <property type="entry name" value="ZnF_BED_domain_contain"/>
</dbReference>
<organism evidence="7 8">
    <name type="scientific">Fusarium gaditjirri</name>
    <dbReference type="NCBI Taxonomy" id="282569"/>
    <lineage>
        <taxon>Eukaryota</taxon>
        <taxon>Fungi</taxon>
        <taxon>Dikarya</taxon>
        <taxon>Ascomycota</taxon>
        <taxon>Pezizomycotina</taxon>
        <taxon>Sordariomycetes</taxon>
        <taxon>Hypocreomycetidae</taxon>
        <taxon>Hypocreales</taxon>
        <taxon>Nectriaceae</taxon>
        <taxon>Fusarium</taxon>
        <taxon>Fusarium nisikadoi species complex</taxon>
    </lineage>
</organism>
<dbReference type="PANTHER" id="PTHR46481">
    <property type="entry name" value="ZINC FINGER BED DOMAIN-CONTAINING PROTEIN 4"/>
    <property type="match status" value="1"/>
</dbReference>
<dbReference type="SUPFAM" id="SSF53098">
    <property type="entry name" value="Ribonuclease H-like"/>
    <property type="match status" value="1"/>
</dbReference>
<name>A0A8H4WNX4_9HYPO</name>
<keyword evidence="3" id="KW-0863">Zinc-finger</keyword>
<protein>
    <recommendedName>
        <fullName evidence="6">HAT C-terminal dimerisation domain-containing protein</fullName>
    </recommendedName>
</protein>
<keyword evidence="8" id="KW-1185">Reference proteome</keyword>
<dbReference type="Proteomes" id="UP000604273">
    <property type="component" value="Unassembled WGS sequence"/>
</dbReference>
<evidence type="ECO:0000259" key="6">
    <source>
        <dbReference type="Pfam" id="PF05699"/>
    </source>
</evidence>
<dbReference type="InterPro" id="IPR012337">
    <property type="entry name" value="RNaseH-like_sf"/>
</dbReference>
<accession>A0A8H4WNX4</accession>
<gene>
    <name evidence="7" type="ORF">FGADI_12324</name>
</gene>
<keyword evidence="5" id="KW-0539">Nucleus</keyword>
<proteinExistence type="predicted"/>
<dbReference type="OrthoDB" id="5062037at2759"/>
<keyword evidence="4" id="KW-0862">Zinc</keyword>